<evidence type="ECO:0000313" key="4">
    <source>
        <dbReference type="Proteomes" id="UP000660861"/>
    </source>
</evidence>
<evidence type="ECO:0000313" key="3">
    <source>
        <dbReference type="EMBL" id="MBC8569730.1"/>
    </source>
</evidence>
<keyword evidence="1" id="KW-0808">Transferase</keyword>
<feature type="domain" description="2-isopropylmalate synthase LeuA allosteric (dimerisation)" evidence="2">
    <location>
        <begin position="18"/>
        <end position="122"/>
    </location>
</feature>
<evidence type="ECO:0000256" key="1">
    <source>
        <dbReference type="ARBA" id="ARBA00022679"/>
    </source>
</evidence>
<reference evidence="3" key="1">
    <citation type="submission" date="2020-08" db="EMBL/GenBank/DDBJ databases">
        <title>Genome public.</title>
        <authorList>
            <person name="Liu C."/>
            <person name="Sun Q."/>
        </authorList>
    </citation>
    <scope>NUCLEOTIDE SEQUENCE</scope>
    <source>
        <strain evidence="3">NSJ-54</strain>
    </source>
</reference>
<comment type="caution">
    <text evidence="3">The sequence shown here is derived from an EMBL/GenBank/DDBJ whole genome shotgun (WGS) entry which is preliminary data.</text>
</comment>
<dbReference type="GO" id="GO:0009098">
    <property type="term" value="P:L-leucine biosynthetic process"/>
    <property type="evidence" value="ECO:0007669"/>
    <property type="project" value="InterPro"/>
</dbReference>
<dbReference type="AlphaFoldDB" id="A0A926IB41"/>
<dbReference type="Proteomes" id="UP000660861">
    <property type="component" value="Unassembled WGS sequence"/>
</dbReference>
<dbReference type="GO" id="GO:0003852">
    <property type="term" value="F:2-isopropylmalate synthase activity"/>
    <property type="evidence" value="ECO:0007669"/>
    <property type="project" value="InterPro"/>
</dbReference>
<keyword evidence="4" id="KW-1185">Reference proteome</keyword>
<dbReference type="Gene3D" id="3.30.160.270">
    <property type="match status" value="1"/>
</dbReference>
<dbReference type="Pfam" id="PF08502">
    <property type="entry name" value="LeuA_dimer"/>
    <property type="match status" value="1"/>
</dbReference>
<sequence length="122" mass="13546">MDHKLTQSSPRYRLHSFIVNDGNIVAATAVVRLFVDGVEKEYVGRDENAVEAILRAIDKIVKLDVHMDSYRIDVHAQENGAISCHAQVKVRRGGRHYEGKSDGIDAIEAVIKAYLDALNQCG</sequence>
<dbReference type="InterPro" id="IPR036230">
    <property type="entry name" value="LeuA_allosteric_dom_sf"/>
</dbReference>
<dbReference type="InterPro" id="IPR013709">
    <property type="entry name" value="2-isopropylmalate_synth_dimer"/>
</dbReference>
<dbReference type="SMART" id="SM00917">
    <property type="entry name" value="LeuA_dimer"/>
    <property type="match status" value="1"/>
</dbReference>
<evidence type="ECO:0000259" key="2">
    <source>
        <dbReference type="SMART" id="SM00917"/>
    </source>
</evidence>
<name>A0A926IB41_9FIRM</name>
<proteinExistence type="predicted"/>
<accession>A0A926IB41</accession>
<protein>
    <recommendedName>
        <fullName evidence="2">2-isopropylmalate synthase LeuA allosteric (dimerisation) domain-containing protein</fullName>
    </recommendedName>
</protein>
<dbReference type="EMBL" id="JACRTC010000001">
    <property type="protein sequence ID" value="MBC8569730.1"/>
    <property type="molecule type" value="Genomic_DNA"/>
</dbReference>
<dbReference type="SUPFAM" id="SSF110921">
    <property type="entry name" value="2-isopropylmalate synthase LeuA, allosteric (dimerisation) domain"/>
    <property type="match status" value="1"/>
</dbReference>
<gene>
    <name evidence="3" type="ORF">H8709_02680</name>
</gene>
<organism evidence="3 4">
    <name type="scientific">Zongyangia hominis</name>
    <dbReference type="NCBI Taxonomy" id="2763677"/>
    <lineage>
        <taxon>Bacteria</taxon>
        <taxon>Bacillati</taxon>
        <taxon>Bacillota</taxon>
        <taxon>Clostridia</taxon>
        <taxon>Eubacteriales</taxon>
        <taxon>Oscillospiraceae</taxon>
        <taxon>Zongyangia</taxon>
    </lineage>
</organism>
<dbReference type="RefSeq" id="WP_262396825.1">
    <property type="nucleotide sequence ID" value="NZ_JACRTC010000001.1"/>
</dbReference>